<name>A0ABW7PW64_9GAMM</name>
<dbReference type="Gene3D" id="3.30.2000.20">
    <property type="match status" value="1"/>
</dbReference>
<accession>A0ABW7PW64</accession>
<dbReference type="RefSeq" id="WP_397213802.1">
    <property type="nucleotide sequence ID" value="NZ_JBGFSN010000004.1"/>
</dbReference>
<proteinExistence type="predicted"/>
<evidence type="ECO:0000313" key="2">
    <source>
        <dbReference type="Proteomes" id="UP001611251"/>
    </source>
</evidence>
<sequence length="130" mass="14117">MTFTEIRDAVISRITAQTAIPADSVTYPNGPTFNPAGRPVWARLTDVPGLAGVTEIGQGPVVHRTGIIIIQIFVPAGSGTRLITETADQIRELFEFRSDGRLDYFAVSVVPAGEISGWAQRNLHIPYRAL</sequence>
<comment type="caution">
    <text evidence="1">The sequence shown here is derived from an EMBL/GenBank/DDBJ whole genome shotgun (WGS) entry which is preliminary data.</text>
</comment>
<evidence type="ECO:0000313" key="1">
    <source>
        <dbReference type="EMBL" id="MFH8134214.1"/>
    </source>
</evidence>
<dbReference type="Pfam" id="PF13554">
    <property type="entry name" value="Phage_tail_terminator_5"/>
    <property type="match status" value="1"/>
</dbReference>
<keyword evidence="2" id="KW-1185">Reference proteome</keyword>
<reference evidence="1 2" key="1">
    <citation type="submission" date="2024-08" db="EMBL/GenBank/DDBJ databases">
        <title>Pantoea ronii - a newly identified human opportunistic pathogen.</title>
        <authorList>
            <person name="Keidar-Friedman D."/>
            <person name="Sorek N."/>
            <person name="Leshin-Carmel D."/>
            <person name="Tsur A."/>
            <person name="Amsalem M."/>
            <person name="Tolkach D."/>
            <person name="Brosh-Nissimov T."/>
        </authorList>
    </citation>
    <scope>NUCLEOTIDE SEQUENCE [LARGE SCALE GENOMIC DNA]</scope>
    <source>
        <strain evidence="1 2">AA23256</strain>
    </source>
</reference>
<dbReference type="InterPro" id="IPR025395">
    <property type="entry name" value="Phage_tail_terminator-like"/>
</dbReference>
<organism evidence="1 2">
    <name type="scientific">Pantoea osteomyelitidis</name>
    <dbReference type="NCBI Taxonomy" id="3230026"/>
    <lineage>
        <taxon>Bacteria</taxon>
        <taxon>Pseudomonadati</taxon>
        <taxon>Pseudomonadota</taxon>
        <taxon>Gammaproteobacteria</taxon>
        <taxon>Enterobacterales</taxon>
        <taxon>Erwiniaceae</taxon>
        <taxon>Pantoea</taxon>
    </lineage>
</organism>
<gene>
    <name evidence="1" type="ORF">ABU178_08505</name>
</gene>
<protein>
    <submittedName>
        <fullName evidence="1">Phage tail terminator-like protein</fullName>
    </submittedName>
</protein>
<dbReference type="Proteomes" id="UP001611251">
    <property type="component" value="Unassembled WGS sequence"/>
</dbReference>
<dbReference type="EMBL" id="JBGFSN010000004">
    <property type="protein sequence ID" value="MFH8134214.1"/>
    <property type="molecule type" value="Genomic_DNA"/>
</dbReference>